<sequence>MVHNDCRHERYSLLAKEVQAISVCNNRSHRRTCLFICETNQCSAFCESNSCTVKTPSNFVVSEDGLAICDNLIYTDKPFG</sequence>
<proteinExistence type="predicted"/>
<evidence type="ECO:0000313" key="2">
    <source>
        <dbReference type="Proteomes" id="UP001152320"/>
    </source>
</evidence>
<dbReference type="AlphaFoldDB" id="A0A9Q1CRJ7"/>
<dbReference type="EMBL" id="JAIZAY010000001">
    <property type="protein sequence ID" value="KAJ8049746.1"/>
    <property type="molecule type" value="Genomic_DNA"/>
</dbReference>
<name>A0A9Q1CRJ7_HOLLE</name>
<keyword evidence="2" id="KW-1185">Reference proteome</keyword>
<protein>
    <submittedName>
        <fullName evidence="1">Uncharacterized protein</fullName>
    </submittedName>
</protein>
<dbReference type="Proteomes" id="UP001152320">
    <property type="component" value="Chromosome 1"/>
</dbReference>
<evidence type="ECO:0000313" key="1">
    <source>
        <dbReference type="EMBL" id="KAJ8049746.1"/>
    </source>
</evidence>
<comment type="caution">
    <text evidence="1">The sequence shown here is derived from an EMBL/GenBank/DDBJ whole genome shotgun (WGS) entry which is preliminary data.</text>
</comment>
<gene>
    <name evidence="1" type="ORF">HOLleu_02628</name>
</gene>
<accession>A0A9Q1CRJ7</accession>
<reference evidence="1" key="1">
    <citation type="submission" date="2021-10" db="EMBL/GenBank/DDBJ databases">
        <title>Tropical sea cucumber genome reveals ecological adaptation and Cuvierian tubules defense mechanism.</title>
        <authorList>
            <person name="Chen T."/>
        </authorList>
    </citation>
    <scope>NUCLEOTIDE SEQUENCE</scope>
    <source>
        <strain evidence="1">Nanhai2018</strain>
        <tissue evidence="1">Muscle</tissue>
    </source>
</reference>
<organism evidence="1 2">
    <name type="scientific">Holothuria leucospilota</name>
    <name type="common">Black long sea cucumber</name>
    <name type="synonym">Mertensiothuria leucospilota</name>
    <dbReference type="NCBI Taxonomy" id="206669"/>
    <lineage>
        <taxon>Eukaryota</taxon>
        <taxon>Metazoa</taxon>
        <taxon>Echinodermata</taxon>
        <taxon>Eleutherozoa</taxon>
        <taxon>Echinozoa</taxon>
        <taxon>Holothuroidea</taxon>
        <taxon>Aspidochirotacea</taxon>
        <taxon>Aspidochirotida</taxon>
        <taxon>Holothuriidae</taxon>
        <taxon>Holothuria</taxon>
    </lineage>
</organism>